<dbReference type="PANTHER" id="PTHR33993:SF14">
    <property type="entry name" value="GB|AAF24581.1"/>
    <property type="match status" value="1"/>
</dbReference>
<dbReference type="PROSITE" id="PS51819">
    <property type="entry name" value="VOC"/>
    <property type="match status" value="1"/>
</dbReference>
<organism evidence="2 3">
    <name type="scientific">Streptomyces bangladeshensis</name>
    <dbReference type="NCBI Taxonomy" id="295352"/>
    <lineage>
        <taxon>Bacteria</taxon>
        <taxon>Bacillati</taxon>
        <taxon>Actinomycetota</taxon>
        <taxon>Actinomycetes</taxon>
        <taxon>Kitasatosporales</taxon>
        <taxon>Streptomycetaceae</taxon>
        <taxon>Streptomyces</taxon>
    </lineage>
</organism>
<name>A0ABN3BSR9_9ACTN</name>
<feature type="domain" description="VOC" evidence="1">
    <location>
        <begin position="2"/>
        <end position="118"/>
    </location>
</feature>
<proteinExistence type="predicted"/>
<sequence length="122" mass="12952">MSTIQPVILTADQDALLDFYTTLFGAEQIFRIPEEGPAFYLGLRIGDTDLGLVAKPDAGTGAAPRVLLSIGVDDVDETLGRVEALGGSVRSGPNDMPWGQRVAHILDPDGNPLNLTQPIPAR</sequence>
<dbReference type="Pfam" id="PF00903">
    <property type="entry name" value="Glyoxalase"/>
    <property type="match status" value="1"/>
</dbReference>
<evidence type="ECO:0000313" key="2">
    <source>
        <dbReference type="EMBL" id="GAA2199760.1"/>
    </source>
</evidence>
<dbReference type="Gene3D" id="3.10.180.10">
    <property type="entry name" value="2,3-Dihydroxybiphenyl 1,2-Dioxygenase, domain 1"/>
    <property type="match status" value="1"/>
</dbReference>
<reference evidence="2 3" key="1">
    <citation type="journal article" date="2019" name="Int. J. Syst. Evol. Microbiol.">
        <title>The Global Catalogue of Microorganisms (GCM) 10K type strain sequencing project: providing services to taxonomists for standard genome sequencing and annotation.</title>
        <authorList>
            <consortium name="The Broad Institute Genomics Platform"/>
            <consortium name="The Broad Institute Genome Sequencing Center for Infectious Disease"/>
            <person name="Wu L."/>
            <person name="Ma J."/>
        </authorList>
    </citation>
    <scope>NUCLEOTIDE SEQUENCE [LARGE SCALE GENOMIC DNA]</scope>
    <source>
        <strain evidence="2 3">JCM 14924</strain>
    </source>
</reference>
<dbReference type="SUPFAM" id="SSF54593">
    <property type="entry name" value="Glyoxalase/Bleomycin resistance protein/Dihydroxybiphenyl dioxygenase"/>
    <property type="match status" value="1"/>
</dbReference>
<protein>
    <submittedName>
        <fullName evidence="2">VOC family protein</fullName>
    </submittedName>
</protein>
<comment type="caution">
    <text evidence="2">The sequence shown here is derived from an EMBL/GenBank/DDBJ whole genome shotgun (WGS) entry which is preliminary data.</text>
</comment>
<dbReference type="InterPro" id="IPR004360">
    <property type="entry name" value="Glyas_Fos-R_dOase_dom"/>
</dbReference>
<evidence type="ECO:0000313" key="3">
    <source>
        <dbReference type="Proteomes" id="UP001501391"/>
    </source>
</evidence>
<dbReference type="InterPro" id="IPR029068">
    <property type="entry name" value="Glyas_Bleomycin-R_OHBP_Dase"/>
</dbReference>
<keyword evidence="3" id="KW-1185">Reference proteome</keyword>
<dbReference type="InterPro" id="IPR052164">
    <property type="entry name" value="Anthracycline_SecMetBiosynth"/>
</dbReference>
<dbReference type="RefSeq" id="WP_086702746.1">
    <property type="nucleotide sequence ID" value="NZ_BAAAOQ010000016.1"/>
</dbReference>
<evidence type="ECO:0000259" key="1">
    <source>
        <dbReference type="PROSITE" id="PS51819"/>
    </source>
</evidence>
<dbReference type="PANTHER" id="PTHR33993">
    <property type="entry name" value="GLYOXALASE-RELATED"/>
    <property type="match status" value="1"/>
</dbReference>
<gene>
    <name evidence="2" type="ORF">GCM10009787_48010</name>
</gene>
<dbReference type="EMBL" id="BAAAOQ010000016">
    <property type="protein sequence ID" value="GAA2199760.1"/>
    <property type="molecule type" value="Genomic_DNA"/>
</dbReference>
<accession>A0ABN3BSR9</accession>
<dbReference type="Proteomes" id="UP001501391">
    <property type="component" value="Unassembled WGS sequence"/>
</dbReference>
<dbReference type="InterPro" id="IPR037523">
    <property type="entry name" value="VOC_core"/>
</dbReference>